<dbReference type="Pfam" id="PF20349">
    <property type="entry name" value="DUF6644"/>
    <property type="match status" value="1"/>
</dbReference>
<evidence type="ECO:0000259" key="2">
    <source>
        <dbReference type="Pfam" id="PF20349"/>
    </source>
</evidence>
<feature type="domain" description="DUF6644" evidence="2">
    <location>
        <begin position="5"/>
        <end position="156"/>
    </location>
</feature>
<sequence>MLLPFFEWLDTLRVGDWISTSSYAAPLINVAHILALVMVFGSLLIVDLRLLGRGMTQQPVAKVARAARPWLIGALICMLLTGIPQVLSLPIREYYSPFFWMKMRLLLFTLIFTFTVRHKVTMADEARVGPVWGKVVGLVSIALWAWIAVEGRLIGLLS</sequence>
<reference evidence="3" key="1">
    <citation type="submission" date="2018-05" db="EMBL/GenBank/DDBJ databases">
        <authorList>
            <person name="Lanie J.A."/>
            <person name="Ng W.-L."/>
            <person name="Kazmierczak K.M."/>
            <person name="Andrzejewski T.M."/>
            <person name="Davidsen T.M."/>
            <person name="Wayne K.J."/>
            <person name="Tettelin H."/>
            <person name="Glass J.I."/>
            <person name="Rusch D."/>
            <person name="Podicherti R."/>
            <person name="Tsui H.-C.T."/>
            <person name="Winkler M.E."/>
        </authorList>
    </citation>
    <scope>NUCLEOTIDE SEQUENCE</scope>
</reference>
<organism evidence="3">
    <name type="scientific">marine metagenome</name>
    <dbReference type="NCBI Taxonomy" id="408172"/>
    <lineage>
        <taxon>unclassified sequences</taxon>
        <taxon>metagenomes</taxon>
        <taxon>ecological metagenomes</taxon>
    </lineage>
</organism>
<dbReference type="AlphaFoldDB" id="A0A381U8M6"/>
<feature type="transmembrane region" description="Helical" evidence="1">
    <location>
        <begin position="23"/>
        <end position="46"/>
    </location>
</feature>
<name>A0A381U8M6_9ZZZZ</name>
<feature type="transmembrane region" description="Helical" evidence="1">
    <location>
        <begin position="99"/>
        <end position="116"/>
    </location>
</feature>
<gene>
    <name evidence="3" type="ORF">METZ01_LOCUS76752</name>
</gene>
<feature type="transmembrane region" description="Helical" evidence="1">
    <location>
        <begin position="67"/>
        <end position="87"/>
    </location>
</feature>
<proteinExistence type="predicted"/>
<dbReference type="EMBL" id="UINC01005844">
    <property type="protein sequence ID" value="SVA23898.1"/>
    <property type="molecule type" value="Genomic_DNA"/>
</dbReference>
<protein>
    <recommendedName>
        <fullName evidence="2">DUF6644 domain-containing protein</fullName>
    </recommendedName>
</protein>
<keyword evidence="1" id="KW-1133">Transmembrane helix</keyword>
<keyword evidence="1" id="KW-0472">Membrane</keyword>
<dbReference type="InterPro" id="IPR046586">
    <property type="entry name" value="DUF6644"/>
</dbReference>
<keyword evidence="1" id="KW-0812">Transmembrane</keyword>
<accession>A0A381U8M6</accession>
<evidence type="ECO:0000256" key="1">
    <source>
        <dbReference type="SAM" id="Phobius"/>
    </source>
</evidence>
<feature type="transmembrane region" description="Helical" evidence="1">
    <location>
        <begin position="128"/>
        <end position="149"/>
    </location>
</feature>
<evidence type="ECO:0000313" key="3">
    <source>
        <dbReference type="EMBL" id="SVA23898.1"/>
    </source>
</evidence>